<sequence>MSLQDGYYQIASVTSLQPIIGRNPIEDRSMQPKGVFALPSGTLPLLPWIVKTPLGGQGLVFEAGGAPTAPISDKLYAILQNNIPPMEWVVTPAPAFGPFAYSVQTSDRERGWIALSDEPLTQVSVKPLTSPNGGALTPNEVFIFEKVPGV</sequence>
<comment type="caution">
    <text evidence="1">The sequence shown here is derived from an EMBL/GenBank/DDBJ whole genome shotgun (WGS) entry which is preliminary data.</text>
</comment>
<dbReference type="EMBL" id="JASBNA010000009">
    <property type="protein sequence ID" value="KAK7689074.1"/>
    <property type="molecule type" value="Genomic_DNA"/>
</dbReference>
<reference evidence="1 2" key="1">
    <citation type="submission" date="2022-09" db="EMBL/GenBank/DDBJ databases">
        <authorList>
            <person name="Palmer J.M."/>
        </authorList>
    </citation>
    <scope>NUCLEOTIDE SEQUENCE [LARGE SCALE GENOMIC DNA]</scope>
    <source>
        <strain evidence="1 2">DSM 7382</strain>
    </source>
</reference>
<dbReference type="InterPro" id="IPR031755">
    <property type="entry name" value="Inhibitor_I66"/>
</dbReference>
<dbReference type="Pfam" id="PF16850">
    <property type="entry name" value="Inhibitor_I66"/>
    <property type="match status" value="1"/>
</dbReference>
<dbReference type="Gene3D" id="2.80.10.50">
    <property type="match status" value="1"/>
</dbReference>
<dbReference type="CDD" id="cd23428">
    <property type="entry name" value="beta-trefoil_Ricin_SPI"/>
    <property type="match status" value="1"/>
</dbReference>
<name>A0AAW0GCK9_9APHY</name>
<evidence type="ECO:0000313" key="2">
    <source>
        <dbReference type="Proteomes" id="UP001385951"/>
    </source>
</evidence>
<gene>
    <name evidence="1" type="ORF">QCA50_007765</name>
</gene>
<proteinExistence type="predicted"/>
<keyword evidence="2" id="KW-1185">Reference proteome</keyword>
<dbReference type="GO" id="GO:0004867">
    <property type="term" value="F:serine-type endopeptidase inhibitor activity"/>
    <property type="evidence" value="ECO:0007669"/>
    <property type="project" value="InterPro"/>
</dbReference>
<organism evidence="1 2">
    <name type="scientific">Cerrena zonata</name>
    <dbReference type="NCBI Taxonomy" id="2478898"/>
    <lineage>
        <taxon>Eukaryota</taxon>
        <taxon>Fungi</taxon>
        <taxon>Dikarya</taxon>
        <taxon>Basidiomycota</taxon>
        <taxon>Agaricomycotina</taxon>
        <taxon>Agaricomycetes</taxon>
        <taxon>Polyporales</taxon>
        <taxon>Cerrenaceae</taxon>
        <taxon>Cerrena</taxon>
    </lineage>
</organism>
<accession>A0AAW0GCK9</accession>
<evidence type="ECO:0000313" key="1">
    <source>
        <dbReference type="EMBL" id="KAK7689074.1"/>
    </source>
</evidence>
<dbReference type="AlphaFoldDB" id="A0AAW0GCK9"/>
<dbReference type="Proteomes" id="UP001385951">
    <property type="component" value="Unassembled WGS sequence"/>
</dbReference>
<protein>
    <submittedName>
        <fullName evidence="1">Uncharacterized protein</fullName>
    </submittedName>
</protein>